<dbReference type="SUPFAM" id="SSF56235">
    <property type="entry name" value="N-terminal nucleophile aminohydrolases (Ntn hydrolases)"/>
    <property type="match status" value="1"/>
</dbReference>
<proteinExistence type="inferred from homology"/>
<dbReference type="PRINTS" id="PR01210">
    <property type="entry name" value="GGTRANSPTASE"/>
</dbReference>
<evidence type="ECO:0000256" key="4">
    <source>
        <dbReference type="ARBA" id="ARBA00023145"/>
    </source>
</evidence>
<dbReference type="InterPro" id="IPR043137">
    <property type="entry name" value="GGT_ssub_C"/>
</dbReference>
<evidence type="ECO:0000256" key="5">
    <source>
        <dbReference type="SAM" id="MobiDB-lite"/>
    </source>
</evidence>
<protein>
    <submittedName>
        <fullName evidence="6">Gamma-glutamyltranspeptidase / glutathione hydrolase</fullName>
    </submittedName>
</protein>
<dbReference type="Pfam" id="PF01019">
    <property type="entry name" value="G_glu_transpept"/>
    <property type="match status" value="1"/>
</dbReference>
<dbReference type="Proteomes" id="UP000184251">
    <property type="component" value="Unassembled WGS sequence"/>
</dbReference>
<keyword evidence="7" id="KW-1185">Reference proteome</keyword>
<keyword evidence="2" id="KW-0808">Transferase</keyword>
<reference evidence="6 7" key="1">
    <citation type="submission" date="2016-11" db="EMBL/GenBank/DDBJ databases">
        <authorList>
            <person name="Jaros S."/>
            <person name="Januszkiewicz K."/>
            <person name="Wedrychowicz H."/>
        </authorList>
    </citation>
    <scope>NUCLEOTIDE SEQUENCE [LARGE SCALE GENOMIC DNA]</scope>
    <source>
        <strain evidence="6 7">DSM 14828</strain>
    </source>
</reference>
<feature type="region of interest" description="Disordered" evidence="5">
    <location>
        <begin position="508"/>
        <end position="534"/>
    </location>
</feature>
<keyword evidence="3 6" id="KW-0378">Hydrolase</keyword>
<dbReference type="PANTHER" id="PTHR43199">
    <property type="entry name" value="GLUTATHIONE HYDROLASE"/>
    <property type="match status" value="1"/>
</dbReference>
<name>A0A1M4X3U7_9FIRM</name>
<dbReference type="PANTHER" id="PTHR43199:SF1">
    <property type="entry name" value="GLUTATHIONE HYDROLASE PROENZYME"/>
    <property type="match status" value="1"/>
</dbReference>
<feature type="compositionally biased region" description="Basic and acidic residues" evidence="5">
    <location>
        <begin position="513"/>
        <end position="534"/>
    </location>
</feature>
<dbReference type="GO" id="GO:0016740">
    <property type="term" value="F:transferase activity"/>
    <property type="evidence" value="ECO:0007669"/>
    <property type="project" value="UniProtKB-KW"/>
</dbReference>
<evidence type="ECO:0000256" key="1">
    <source>
        <dbReference type="ARBA" id="ARBA00009381"/>
    </source>
</evidence>
<comment type="similarity">
    <text evidence="1">Belongs to the gamma-glutamyltransferase family.</text>
</comment>
<organism evidence="6 7">
    <name type="scientific">Alkalibacter saccharofermentans DSM 14828</name>
    <dbReference type="NCBI Taxonomy" id="1120975"/>
    <lineage>
        <taxon>Bacteria</taxon>
        <taxon>Bacillati</taxon>
        <taxon>Bacillota</taxon>
        <taxon>Clostridia</taxon>
        <taxon>Eubacteriales</taxon>
        <taxon>Eubacteriaceae</taxon>
        <taxon>Alkalibacter</taxon>
    </lineage>
</organism>
<evidence type="ECO:0000313" key="6">
    <source>
        <dbReference type="EMBL" id="SHE88090.1"/>
    </source>
</evidence>
<dbReference type="InterPro" id="IPR051792">
    <property type="entry name" value="GGT_bact"/>
</dbReference>
<accession>A0A1M4X3U7</accession>
<keyword evidence="4" id="KW-0865">Zymogen</keyword>
<evidence type="ECO:0000313" key="7">
    <source>
        <dbReference type="Proteomes" id="UP000184251"/>
    </source>
</evidence>
<gene>
    <name evidence="6" type="ORF">SAMN02746064_01412</name>
</gene>
<sequence length="534" mass="58923">MKEGKIAKSFYGMVSTASPYATDAGALMLEKGGNAVDGAVAAAFCLGVTEPQASGLGGQSMALLHIGNKEKKTVAIDGSSRAPYSIDPWDLPKKPYKKGIRAATIPSTPAALGYILDKYGTMTLEEVLKPSIEAAGKGYILSRLQNMLLARENKNMTDEYVRSFFYKGNEPMEIGSRIYQKDLSVTLKSMAYSGWEDFYLGKTAAKLIEDMEKRGGFIRREDLMRIPIPLEKEPIKGSFCGFELETFPPPGAGRAFFQILNTLEKFGPGVVELNSETYYQILVLAFHGALMNREQFLVHPELFHQTDNKWMIEKENGEYVAERIKEALMMPKTTGETTHLSVADKFGNAVGITQSIEKVYGAKTMASNMGFFYNNYMSAYNLKDVMHPYYLLPGARPFSSVAPTLVYDKSGKAKMMIGSPGSERISTVLSQILSGMLAYGKEIEEAIKWPRIHGGSGKRVYIESELITEKLTGIFNQLGFEIVDKGERSFYMGCVQAVMMPDESGGLFTGAADPRRDGTCKGPEKLELPNKKGR</sequence>
<dbReference type="InterPro" id="IPR029055">
    <property type="entry name" value="Ntn_hydrolases_N"/>
</dbReference>
<evidence type="ECO:0000256" key="2">
    <source>
        <dbReference type="ARBA" id="ARBA00022679"/>
    </source>
</evidence>
<dbReference type="GO" id="GO:0016787">
    <property type="term" value="F:hydrolase activity"/>
    <property type="evidence" value="ECO:0007669"/>
    <property type="project" value="UniProtKB-KW"/>
</dbReference>
<dbReference type="Gene3D" id="3.60.20.40">
    <property type="match status" value="1"/>
</dbReference>
<dbReference type="AlphaFoldDB" id="A0A1M4X3U7"/>
<dbReference type="OrthoDB" id="9781342at2"/>
<dbReference type="Gene3D" id="1.10.246.230">
    <property type="match status" value="1"/>
</dbReference>
<evidence type="ECO:0000256" key="3">
    <source>
        <dbReference type="ARBA" id="ARBA00022801"/>
    </source>
</evidence>
<dbReference type="STRING" id="1120975.SAMN02746064_01412"/>
<dbReference type="EMBL" id="FQTU01000008">
    <property type="protein sequence ID" value="SHE88090.1"/>
    <property type="molecule type" value="Genomic_DNA"/>
</dbReference>
<dbReference type="RefSeq" id="WP_084117070.1">
    <property type="nucleotide sequence ID" value="NZ_FQTU01000008.1"/>
</dbReference>